<keyword evidence="3" id="KW-1185">Reference proteome</keyword>
<feature type="compositionally biased region" description="Acidic residues" evidence="1">
    <location>
        <begin position="57"/>
        <end position="70"/>
    </location>
</feature>
<evidence type="ECO:0000256" key="1">
    <source>
        <dbReference type="SAM" id="MobiDB-lite"/>
    </source>
</evidence>
<dbReference type="Proteomes" id="UP000266188">
    <property type="component" value="Unassembled WGS sequence"/>
</dbReference>
<name>A0A3A2Z645_9EURO</name>
<dbReference type="OrthoDB" id="4513056at2759"/>
<dbReference type="EMBL" id="MVGC01000529">
    <property type="protein sequence ID" value="RJE18572.1"/>
    <property type="molecule type" value="Genomic_DNA"/>
</dbReference>
<proteinExistence type="predicted"/>
<feature type="region of interest" description="Disordered" evidence="1">
    <location>
        <begin position="1"/>
        <end position="70"/>
    </location>
</feature>
<evidence type="ECO:0000313" key="2">
    <source>
        <dbReference type="EMBL" id="RJE18572.1"/>
    </source>
</evidence>
<feature type="compositionally biased region" description="Polar residues" evidence="1">
    <location>
        <begin position="20"/>
        <end position="31"/>
    </location>
</feature>
<accession>A0A3A2Z645</accession>
<dbReference type="AlphaFoldDB" id="A0A3A2Z645"/>
<protein>
    <submittedName>
        <fullName evidence="2">Uncharacterized protein</fullName>
    </submittedName>
</protein>
<reference evidence="3" key="1">
    <citation type="submission" date="2017-02" db="EMBL/GenBank/DDBJ databases">
        <authorList>
            <person name="Tafer H."/>
            <person name="Lopandic K."/>
        </authorList>
    </citation>
    <scope>NUCLEOTIDE SEQUENCE [LARGE SCALE GENOMIC DNA]</scope>
    <source>
        <strain evidence="3">CBS 366.77</strain>
    </source>
</reference>
<evidence type="ECO:0000313" key="3">
    <source>
        <dbReference type="Proteomes" id="UP000266188"/>
    </source>
</evidence>
<gene>
    <name evidence="2" type="ORF">PHISCL_09091</name>
</gene>
<organism evidence="2 3">
    <name type="scientific">Aspergillus sclerotialis</name>
    <dbReference type="NCBI Taxonomy" id="2070753"/>
    <lineage>
        <taxon>Eukaryota</taxon>
        <taxon>Fungi</taxon>
        <taxon>Dikarya</taxon>
        <taxon>Ascomycota</taxon>
        <taxon>Pezizomycotina</taxon>
        <taxon>Eurotiomycetes</taxon>
        <taxon>Eurotiomycetidae</taxon>
        <taxon>Eurotiales</taxon>
        <taxon>Aspergillaceae</taxon>
        <taxon>Aspergillus</taxon>
        <taxon>Aspergillus subgen. Polypaecilum</taxon>
    </lineage>
</organism>
<sequence>MAAQTSSPSRLDLLREALTRPNQTPKPQQPSRVAESYPPPAKVASHQEGSEKTYSETGDDPADESQEDGN</sequence>
<comment type="caution">
    <text evidence="2">The sequence shown here is derived from an EMBL/GenBank/DDBJ whole genome shotgun (WGS) entry which is preliminary data.</text>
</comment>